<reference evidence="9" key="1">
    <citation type="submission" date="2022-03" db="EMBL/GenBank/DDBJ databases">
        <authorList>
            <person name="Sayadi A."/>
        </authorList>
    </citation>
    <scope>NUCLEOTIDE SEQUENCE</scope>
</reference>
<comment type="catalytic activity">
    <reaction evidence="1 7">
        <text>alpha,alpha-trehalose + H2O = alpha-D-glucose + beta-D-glucose</text>
        <dbReference type="Rhea" id="RHEA:32675"/>
        <dbReference type="ChEBI" id="CHEBI:15377"/>
        <dbReference type="ChEBI" id="CHEBI:15903"/>
        <dbReference type="ChEBI" id="CHEBI:16551"/>
        <dbReference type="ChEBI" id="CHEBI:17925"/>
        <dbReference type="EC" id="3.2.1.28"/>
    </reaction>
</comment>
<dbReference type="PANTHER" id="PTHR23403">
    <property type="entry name" value="TREHALASE"/>
    <property type="match status" value="1"/>
</dbReference>
<protein>
    <recommendedName>
        <fullName evidence="4 7">Trehalase</fullName>
        <ecNumber evidence="3 7">3.2.1.28</ecNumber>
    </recommendedName>
    <alternativeName>
        <fullName evidence="7">Alpha-trehalose glucohydrolase</fullName>
    </alternativeName>
</protein>
<comment type="similarity">
    <text evidence="2 7">Belongs to the glycosyl hydrolase 37 family.</text>
</comment>
<evidence type="ECO:0000256" key="3">
    <source>
        <dbReference type="ARBA" id="ARBA00012757"/>
    </source>
</evidence>
<dbReference type="PANTHER" id="PTHR23403:SF1">
    <property type="entry name" value="TREHALASE"/>
    <property type="match status" value="1"/>
</dbReference>
<dbReference type="InterPro" id="IPR008928">
    <property type="entry name" value="6-hairpin_glycosidase_sf"/>
</dbReference>
<evidence type="ECO:0000256" key="8">
    <source>
        <dbReference type="SAM" id="SignalP"/>
    </source>
</evidence>
<dbReference type="OrthoDB" id="3542292at2759"/>
<feature type="signal peptide" evidence="8">
    <location>
        <begin position="1"/>
        <end position="19"/>
    </location>
</feature>
<dbReference type="InterPro" id="IPR001661">
    <property type="entry name" value="Glyco_hydro_37"/>
</dbReference>
<organism evidence="9 10">
    <name type="scientific">Acanthoscelides obtectus</name>
    <name type="common">Bean weevil</name>
    <name type="synonym">Bruchus obtectus</name>
    <dbReference type="NCBI Taxonomy" id="200917"/>
    <lineage>
        <taxon>Eukaryota</taxon>
        <taxon>Metazoa</taxon>
        <taxon>Ecdysozoa</taxon>
        <taxon>Arthropoda</taxon>
        <taxon>Hexapoda</taxon>
        <taxon>Insecta</taxon>
        <taxon>Pterygota</taxon>
        <taxon>Neoptera</taxon>
        <taxon>Endopterygota</taxon>
        <taxon>Coleoptera</taxon>
        <taxon>Polyphaga</taxon>
        <taxon>Cucujiformia</taxon>
        <taxon>Chrysomeloidea</taxon>
        <taxon>Chrysomelidae</taxon>
        <taxon>Bruchinae</taxon>
        <taxon>Bruchini</taxon>
        <taxon>Acanthoscelides</taxon>
    </lineage>
</organism>
<dbReference type="AlphaFoldDB" id="A0A9P0NW46"/>
<keyword evidence="10" id="KW-1185">Reference proteome</keyword>
<evidence type="ECO:0000256" key="2">
    <source>
        <dbReference type="ARBA" id="ARBA00005615"/>
    </source>
</evidence>
<evidence type="ECO:0000256" key="5">
    <source>
        <dbReference type="ARBA" id="ARBA00022801"/>
    </source>
</evidence>
<evidence type="ECO:0000313" key="10">
    <source>
        <dbReference type="Proteomes" id="UP001152888"/>
    </source>
</evidence>
<dbReference type="Pfam" id="PF01204">
    <property type="entry name" value="Trehalase"/>
    <property type="match status" value="1"/>
</dbReference>
<dbReference type="Gene3D" id="1.50.10.10">
    <property type="match status" value="1"/>
</dbReference>
<dbReference type="Proteomes" id="UP001152888">
    <property type="component" value="Unassembled WGS sequence"/>
</dbReference>
<accession>A0A9P0NW46</accession>
<evidence type="ECO:0000256" key="7">
    <source>
        <dbReference type="RuleBase" id="RU361180"/>
    </source>
</evidence>
<name>A0A9P0NW46_ACAOB</name>
<dbReference type="InterPro" id="IPR018232">
    <property type="entry name" value="Glyco_hydro_37_CS"/>
</dbReference>
<dbReference type="PROSITE" id="PS00927">
    <property type="entry name" value="TREHALASE_1"/>
    <property type="match status" value="1"/>
</dbReference>
<keyword evidence="8" id="KW-0732">Signal</keyword>
<keyword evidence="6 7" id="KW-0326">Glycosidase</keyword>
<gene>
    <name evidence="9" type="ORF">ACAOBT_LOCUS2863</name>
</gene>
<proteinExistence type="inferred from homology"/>
<dbReference type="GO" id="GO:0005993">
    <property type="term" value="P:trehalose catabolic process"/>
    <property type="evidence" value="ECO:0007669"/>
    <property type="project" value="TreeGrafter"/>
</dbReference>
<evidence type="ECO:0000256" key="6">
    <source>
        <dbReference type="ARBA" id="ARBA00023295"/>
    </source>
</evidence>
<dbReference type="EMBL" id="CAKOFQ010006679">
    <property type="protein sequence ID" value="CAH1958816.1"/>
    <property type="molecule type" value="Genomic_DNA"/>
</dbReference>
<dbReference type="SUPFAM" id="SSF48208">
    <property type="entry name" value="Six-hairpin glycosidases"/>
    <property type="match status" value="1"/>
</dbReference>
<evidence type="ECO:0000256" key="1">
    <source>
        <dbReference type="ARBA" id="ARBA00001576"/>
    </source>
</evidence>
<dbReference type="PROSITE" id="PS00928">
    <property type="entry name" value="TREHALASE_2"/>
    <property type="match status" value="1"/>
</dbReference>
<evidence type="ECO:0000313" key="9">
    <source>
        <dbReference type="EMBL" id="CAH1958816.1"/>
    </source>
</evidence>
<dbReference type="PRINTS" id="PR00744">
    <property type="entry name" value="GLHYDRLASE37"/>
</dbReference>
<feature type="chain" id="PRO_5040112985" description="Trehalase" evidence="8">
    <location>
        <begin position="20"/>
        <end position="556"/>
    </location>
</feature>
<dbReference type="GO" id="GO:0004555">
    <property type="term" value="F:alpha,alpha-trehalase activity"/>
    <property type="evidence" value="ECO:0007669"/>
    <property type="project" value="UniProtKB-EC"/>
</dbReference>
<evidence type="ECO:0000256" key="4">
    <source>
        <dbReference type="ARBA" id="ARBA00019905"/>
    </source>
</evidence>
<comment type="caution">
    <text evidence="9">The sequence shown here is derived from an EMBL/GenBank/DDBJ whole genome shotgun (WGS) entry which is preliminary data.</text>
</comment>
<dbReference type="InterPro" id="IPR012341">
    <property type="entry name" value="6hp_glycosidase-like_sf"/>
</dbReference>
<sequence length="556" mass="63977">MKTIALIIVALSIVLAVDATLESCDSKVYCQGMLLDVVQQSHIFPDSKSFVDLIQIHSSEVTLRNFEELMKQTGDKPSNDELKEFVENNFVDEGELDDWTPPDFKSNPSILKQIDDVAVREFARSLIKIWPVLGKKMKASVLDKPDQHSLIPVPNGFIVPGGRFKEIYYWDSYWIIEGLLISEMEETAKGMLENFISLVEKYGFIPNGCRVYYLNRSQPPLLSLMVGLYIEATRDIEWLGKNVKTLESELNWWLNNRTVTVEKDGVKYQLAHYAVQSNTPRPESYREDIMTCKEHPEKVSSYFRFYALKSGAESGWDFSTRWIFDPSGNYPLTKINTMRVIPVDLNAFLFKAFRHMSVFYTLLGNQEKAIFWLEKSNSWQKSIEMVHYDKADGIWYDYDLEGKTLIKRFYPSNFAPLWTESYEEEQRDIKGAMAAKYFTNQGVMNYEGGVPSSLIKSGEQWDLPNAWPPLQDILITGLANTGNEHAKKIAETFAKRWVRANIKGYTDTQEMFEKYDAEQPGKYGGGGEYNVQSGFGWTNGVALQFIKKYYAGKHRR</sequence>
<keyword evidence="5 7" id="KW-0378">Hydrolase</keyword>
<dbReference type="EC" id="3.2.1.28" evidence="3 7"/>